<comment type="caution">
    <text evidence="2">The sequence shown here is derived from an EMBL/GenBank/DDBJ whole genome shotgun (WGS) entry which is preliminary data.</text>
</comment>
<dbReference type="InterPro" id="IPR003961">
    <property type="entry name" value="FN3_dom"/>
</dbReference>
<name>A0A8J6HIN3_TENMO</name>
<dbReference type="Proteomes" id="UP000719412">
    <property type="component" value="Unassembled WGS sequence"/>
</dbReference>
<dbReference type="PROSITE" id="PS50853">
    <property type="entry name" value="FN3"/>
    <property type="match status" value="2"/>
</dbReference>
<dbReference type="Pfam" id="PF00041">
    <property type="entry name" value="fn3"/>
    <property type="match status" value="2"/>
</dbReference>
<dbReference type="CDD" id="cd00063">
    <property type="entry name" value="FN3"/>
    <property type="match status" value="2"/>
</dbReference>
<dbReference type="AlphaFoldDB" id="A0A8J6HIN3"/>
<dbReference type="InterPro" id="IPR050713">
    <property type="entry name" value="RTP_Phos/Ushers"/>
</dbReference>
<dbReference type="InterPro" id="IPR013783">
    <property type="entry name" value="Ig-like_fold"/>
</dbReference>
<accession>A0A8J6HIN3</accession>
<dbReference type="Gene3D" id="2.60.40.10">
    <property type="entry name" value="Immunoglobulins"/>
    <property type="match status" value="2"/>
</dbReference>
<dbReference type="PANTHER" id="PTHR46957:SF3">
    <property type="entry name" value="CYTOKINE RECEPTOR"/>
    <property type="match status" value="1"/>
</dbReference>
<evidence type="ECO:0000313" key="2">
    <source>
        <dbReference type="EMBL" id="KAH0814293.1"/>
    </source>
</evidence>
<gene>
    <name evidence="2" type="ORF">GEV33_008498</name>
</gene>
<dbReference type="SMART" id="SM00060">
    <property type="entry name" value="FN3"/>
    <property type="match status" value="3"/>
</dbReference>
<proteinExistence type="predicted"/>
<dbReference type="InterPro" id="IPR036116">
    <property type="entry name" value="FN3_sf"/>
</dbReference>
<feature type="domain" description="Fibronectin type-III" evidence="1">
    <location>
        <begin position="469"/>
        <end position="572"/>
    </location>
</feature>
<protein>
    <recommendedName>
        <fullName evidence="1">Fibronectin type-III domain-containing protein</fullName>
    </recommendedName>
</protein>
<sequence>MEVLRTNPKDRAHNFINAVSNLDKTFVIPFSLRAESDAHLFLCDKKDLTKSNCYWFQLRHSSTKQTAVRKCIDINLSKVVAQLPQEDGHNCSRNLNRNKVYWENYFNADKWFHFQLRKNGLHFALNQMTDKRKIVYLQDGDVDANHLIIHTNRVVGLWKIHTLEYLHTDEEVDDVRLGPVLHIEHDTICVSLLVSMCPFCQLKLTLKEINSEKQKIAERTYSAKMGTKWAEIRLKQYHVLAEKAVLFVSTIGTGSAGQFWAIDSLRQCQDNAISADPRVHDVDVNQAFITVPGYKEEINYSTHNYVIEYKVTDFVLHFCSNVRIDVQQERSSELWIQLGKSYPVGKEVSLEMVRLRANTTYDVRSVITSEHNETKKSYATFTTKCLRLNASLFAIQSSNTSATISLLEPVKENLCKFKWCQLTLSNKKAKPFQDFNMSFINLTPFTEYKINIECNFARTTLFFNTTEGVPNKISDLKFINSPSSLNLEWNKPVHIYGILSHYTVELQFLRYAACQNFSGTLSESEKLTTRESKIAITGLKPYCVYSFSVSASNTYFEGTPSTQLYTTPSSEPIHEQEIPKIEGLAVNASSVQIKFIQSPCDKIRGLLWMQLQFSCQQQWCQTRTEKSLYNTTTNYTLSNLYPYSNYTLQVRFSRSTKFENTFTQTQTFQTNSSIANEVRELLVYSKNESSISLRWRDPYPPTGVLLLYNIRYFSKNSARITTNVTDAPCKLWPTHQCFTISNLKRNQSYDVEIRGFNRDTSDFGSVVRINTTTKTERSMPPYDLRVNWSFTNVLELRWKHPNETNGDINKFNIVLIPDSIHAYPFSNIVEVSKFNYSLEYHCRNLKTCNLSPLRSRHSLMFRRRTSAATSPSLGDHLNVPPGKGHCLVQLRPDRHPNGSCSTFSLSSSAIGRLLGTTGLGRSEMKQNPFDFPETFRVRAL</sequence>
<evidence type="ECO:0000259" key="1">
    <source>
        <dbReference type="PROSITE" id="PS50853"/>
    </source>
</evidence>
<reference evidence="2" key="2">
    <citation type="submission" date="2021-08" db="EMBL/GenBank/DDBJ databases">
        <authorList>
            <person name="Eriksson T."/>
        </authorList>
    </citation>
    <scope>NUCLEOTIDE SEQUENCE</scope>
    <source>
        <strain evidence="2">Stoneville</strain>
        <tissue evidence="2">Whole head</tissue>
    </source>
</reference>
<dbReference type="EMBL" id="JABDTM020024427">
    <property type="protein sequence ID" value="KAH0814293.1"/>
    <property type="molecule type" value="Genomic_DNA"/>
</dbReference>
<evidence type="ECO:0000313" key="3">
    <source>
        <dbReference type="Proteomes" id="UP000719412"/>
    </source>
</evidence>
<organism evidence="2 3">
    <name type="scientific">Tenebrio molitor</name>
    <name type="common">Yellow mealworm beetle</name>
    <dbReference type="NCBI Taxonomy" id="7067"/>
    <lineage>
        <taxon>Eukaryota</taxon>
        <taxon>Metazoa</taxon>
        <taxon>Ecdysozoa</taxon>
        <taxon>Arthropoda</taxon>
        <taxon>Hexapoda</taxon>
        <taxon>Insecta</taxon>
        <taxon>Pterygota</taxon>
        <taxon>Neoptera</taxon>
        <taxon>Endopterygota</taxon>
        <taxon>Coleoptera</taxon>
        <taxon>Polyphaga</taxon>
        <taxon>Cucujiformia</taxon>
        <taxon>Tenebrionidae</taxon>
        <taxon>Tenebrio</taxon>
    </lineage>
</organism>
<dbReference type="GO" id="GO:0016020">
    <property type="term" value="C:membrane"/>
    <property type="evidence" value="ECO:0007669"/>
    <property type="project" value="UniProtKB-SubCell"/>
</dbReference>
<dbReference type="SUPFAM" id="SSF49265">
    <property type="entry name" value="Fibronectin type III"/>
    <property type="match status" value="2"/>
</dbReference>
<keyword evidence="3" id="KW-1185">Reference proteome</keyword>
<reference evidence="2" key="1">
    <citation type="journal article" date="2020" name="J Insects Food Feed">
        <title>The yellow mealworm (Tenebrio molitor) genome: a resource for the emerging insects as food and feed industry.</title>
        <authorList>
            <person name="Eriksson T."/>
            <person name="Andere A."/>
            <person name="Kelstrup H."/>
            <person name="Emery V."/>
            <person name="Picard C."/>
        </authorList>
    </citation>
    <scope>NUCLEOTIDE SEQUENCE</scope>
    <source>
        <strain evidence="2">Stoneville</strain>
        <tissue evidence="2">Whole head</tissue>
    </source>
</reference>
<feature type="domain" description="Fibronectin type-III" evidence="1">
    <location>
        <begin position="677"/>
        <end position="778"/>
    </location>
</feature>
<dbReference type="PANTHER" id="PTHR46957">
    <property type="entry name" value="CYTOKINE RECEPTOR"/>
    <property type="match status" value="1"/>
</dbReference>